<feature type="region of interest" description="Disordered" evidence="6">
    <location>
        <begin position="324"/>
        <end position="350"/>
    </location>
</feature>
<dbReference type="PANTHER" id="PTHR48016:SF56">
    <property type="entry name" value="MAPKK KINASE"/>
    <property type="match status" value="1"/>
</dbReference>
<feature type="compositionally biased region" description="Basic and acidic residues" evidence="6">
    <location>
        <begin position="125"/>
        <end position="135"/>
    </location>
</feature>
<evidence type="ECO:0000259" key="7">
    <source>
        <dbReference type="PROSITE" id="PS50011"/>
    </source>
</evidence>
<feature type="region of interest" description="Disordered" evidence="6">
    <location>
        <begin position="1"/>
        <end position="96"/>
    </location>
</feature>
<dbReference type="GO" id="GO:0004672">
    <property type="term" value="F:protein kinase activity"/>
    <property type="evidence" value="ECO:0007669"/>
    <property type="project" value="InterPro"/>
</dbReference>
<dbReference type="InterPro" id="IPR008271">
    <property type="entry name" value="Ser/Thr_kinase_AS"/>
</dbReference>
<evidence type="ECO:0000313" key="8">
    <source>
        <dbReference type="EMBL" id="ETO85945.1"/>
    </source>
</evidence>
<keyword evidence="2 5" id="KW-0547">Nucleotide-binding</keyword>
<feature type="compositionally biased region" description="Low complexity" evidence="6">
    <location>
        <begin position="268"/>
        <end position="278"/>
    </location>
</feature>
<evidence type="ECO:0000256" key="2">
    <source>
        <dbReference type="ARBA" id="ARBA00022741"/>
    </source>
</evidence>
<evidence type="ECO:0000256" key="1">
    <source>
        <dbReference type="ARBA" id="ARBA00022679"/>
    </source>
</evidence>
<feature type="region of interest" description="Disordered" evidence="6">
    <location>
        <begin position="114"/>
        <end position="149"/>
    </location>
</feature>
<keyword evidence="3 8" id="KW-0418">Kinase</keyword>
<evidence type="ECO:0000313" key="9">
    <source>
        <dbReference type="Proteomes" id="UP000028582"/>
    </source>
</evidence>
<dbReference type="SUPFAM" id="SSF56112">
    <property type="entry name" value="Protein kinase-like (PK-like)"/>
    <property type="match status" value="1"/>
</dbReference>
<dbReference type="PROSITE" id="PS00107">
    <property type="entry name" value="PROTEIN_KINASE_ATP"/>
    <property type="match status" value="1"/>
</dbReference>
<dbReference type="PROSITE" id="PS00108">
    <property type="entry name" value="PROTEIN_KINASE_ST"/>
    <property type="match status" value="1"/>
</dbReference>
<feature type="compositionally biased region" description="Acidic residues" evidence="6">
    <location>
        <begin position="187"/>
        <end position="203"/>
    </location>
</feature>
<evidence type="ECO:0000256" key="6">
    <source>
        <dbReference type="SAM" id="MobiDB-lite"/>
    </source>
</evidence>
<protein>
    <submittedName>
        <fullName evidence="8">STE/STE11 protein kinase</fullName>
    </submittedName>
</protein>
<dbReference type="SMART" id="SM00220">
    <property type="entry name" value="S_TKc"/>
    <property type="match status" value="1"/>
</dbReference>
<dbReference type="OrthoDB" id="266718at2759"/>
<dbReference type="PANTHER" id="PTHR48016">
    <property type="entry name" value="MAP KINASE KINASE KINASE SSK2-RELATED-RELATED"/>
    <property type="match status" value="1"/>
</dbReference>
<gene>
    <name evidence="8" type="ORF">F444_00468</name>
</gene>
<dbReference type="InterPro" id="IPR017441">
    <property type="entry name" value="Protein_kinase_ATP_BS"/>
</dbReference>
<dbReference type="Proteomes" id="UP000028582">
    <property type="component" value="Unassembled WGS sequence"/>
</dbReference>
<feature type="compositionally biased region" description="Polar residues" evidence="6">
    <location>
        <begin position="54"/>
        <end position="72"/>
    </location>
</feature>
<feature type="binding site" evidence="5">
    <location>
        <position position="407"/>
    </location>
    <ligand>
        <name>ATP</name>
        <dbReference type="ChEBI" id="CHEBI:30616"/>
    </ligand>
</feature>
<evidence type="ECO:0000256" key="5">
    <source>
        <dbReference type="PROSITE-ProRule" id="PRU10141"/>
    </source>
</evidence>
<proteinExistence type="predicted"/>
<evidence type="ECO:0000256" key="3">
    <source>
        <dbReference type="ARBA" id="ARBA00022777"/>
    </source>
</evidence>
<dbReference type="CDD" id="cd06606">
    <property type="entry name" value="STKc_MAPKKK"/>
    <property type="match status" value="1"/>
</dbReference>
<dbReference type="Pfam" id="PF00069">
    <property type="entry name" value="Pkinase"/>
    <property type="match status" value="1"/>
</dbReference>
<keyword evidence="1" id="KW-0808">Transferase</keyword>
<dbReference type="AlphaFoldDB" id="A0A081B484"/>
<reference evidence="8 9" key="1">
    <citation type="submission" date="2013-11" db="EMBL/GenBank/DDBJ databases">
        <title>The Genome Sequence of Phytophthora parasitica P1976.</title>
        <authorList>
            <consortium name="The Broad Institute Genomics Platform"/>
            <person name="Russ C."/>
            <person name="Tyler B."/>
            <person name="Panabieres F."/>
            <person name="Shan W."/>
            <person name="Tripathy S."/>
            <person name="Grunwald N."/>
            <person name="Machado M."/>
            <person name="Johnson C.S."/>
            <person name="Walker B."/>
            <person name="Young S."/>
            <person name="Zeng Q."/>
            <person name="Gargeya S."/>
            <person name="Fitzgerald M."/>
            <person name="Haas B."/>
            <person name="Abouelleil A."/>
            <person name="Allen A.W."/>
            <person name="Alvarado L."/>
            <person name="Arachchi H.M."/>
            <person name="Berlin A.M."/>
            <person name="Chapman S.B."/>
            <person name="Gainer-Dewar J."/>
            <person name="Goldberg J."/>
            <person name="Griggs A."/>
            <person name="Gujja S."/>
            <person name="Hansen M."/>
            <person name="Howarth C."/>
            <person name="Imamovic A."/>
            <person name="Ireland A."/>
            <person name="Larimer J."/>
            <person name="McCowan C."/>
            <person name="Murphy C."/>
            <person name="Pearson M."/>
            <person name="Poon T.W."/>
            <person name="Priest M."/>
            <person name="Roberts A."/>
            <person name="Saif S."/>
            <person name="Shea T."/>
            <person name="Sisk P."/>
            <person name="Sykes S."/>
            <person name="Wortman J."/>
            <person name="Nusbaum C."/>
            <person name="Birren B."/>
        </authorList>
    </citation>
    <scope>NUCLEOTIDE SEQUENCE [LARGE SCALE GENOMIC DNA]</scope>
    <source>
        <strain evidence="8 9">P1976</strain>
    </source>
</reference>
<keyword evidence="4 5" id="KW-0067">ATP-binding</keyword>
<name>A0A081B484_PHYNI</name>
<evidence type="ECO:0000256" key="4">
    <source>
        <dbReference type="ARBA" id="ARBA00022840"/>
    </source>
</evidence>
<comment type="caution">
    <text evidence="8">The sequence shown here is derived from an EMBL/GenBank/DDBJ whole genome shotgun (WGS) entry which is preliminary data.</text>
</comment>
<dbReference type="InterPro" id="IPR011009">
    <property type="entry name" value="Kinase-like_dom_sf"/>
</dbReference>
<accession>A0A081B484</accession>
<feature type="region of interest" description="Disordered" evidence="6">
    <location>
        <begin position="179"/>
        <end position="209"/>
    </location>
</feature>
<dbReference type="FunFam" id="1.10.510.10:FF:000571">
    <property type="entry name" value="Maternal embryonic leucine zipper kinase"/>
    <property type="match status" value="1"/>
</dbReference>
<dbReference type="PROSITE" id="PS50011">
    <property type="entry name" value="PROTEIN_KINASE_DOM"/>
    <property type="match status" value="1"/>
</dbReference>
<dbReference type="InterPro" id="IPR000719">
    <property type="entry name" value="Prot_kinase_dom"/>
</dbReference>
<dbReference type="GO" id="GO:0005524">
    <property type="term" value="F:ATP binding"/>
    <property type="evidence" value="ECO:0007669"/>
    <property type="project" value="UniProtKB-UniRule"/>
</dbReference>
<feature type="region of interest" description="Disordered" evidence="6">
    <location>
        <begin position="259"/>
        <end position="297"/>
    </location>
</feature>
<dbReference type="EMBL" id="ANJA01000112">
    <property type="protein sequence ID" value="ETO85945.1"/>
    <property type="molecule type" value="Genomic_DNA"/>
</dbReference>
<feature type="domain" description="Protein kinase" evidence="7">
    <location>
        <begin position="378"/>
        <end position="641"/>
    </location>
</feature>
<dbReference type="InterPro" id="IPR050538">
    <property type="entry name" value="MAP_kinase_kinase_kinase"/>
</dbReference>
<organism evidence="8 9">
    <name type="scientific">Phytophthora nicotianae P1976</name>
    <dbReference type="NCBI Taxonomy" id="1317066"/>
    <lineage>
        <taxon>Eukaryota</taxon>
        <taxon>Sar</taxon>
        <taxon>Stramenopiles</taxon>
        <taxon>Oomycota</taxon>
        <taxon>Peronosporomycetes</taxon>
        <taxon>Peronosporales</taxon>
        <taxon>Peronosporaceae</taxon>
        <taxon>Phytophthora</taxon>
    </lineage>
</organism>
<dbReference type="Gene3D" id="1.10.510.10">
    <property type="entry name" value="Transferase(Phosphotransferase) domain 1"/>
    <property type="match status" value="1"/>
</dbReference>
<feature type="compositionally biased region" description="Polar residues" evidence="6">
    <location>
        <begin position="138"/>
        <end position="149"/>
    </location>
</feature>
<feature type="compositionally biased region" description="Polar residues" evidence="6">
    <location>
        <begin position="287"/>
        <end position="297"/>
    </location>
</feature>
<sequence length="645" mass="71609">MEPDKDLSQYPALPSEDKTKVSAAIDPTLRSDSSDAESNNSSEMRRVAMPEASLSISEQEPTSTMSKGSTAPRSHPAVDALRQSPVVELHRSSSGRNLRLKHLSVADGALLSAPNALTPRAPSGRRPERRERLHSADCYNNTPSSNNDRILQRSSSFSISAHVLKDLERPVGLVELCERPEHRTDHEEDQQREDSSDESEDIPWDAHDDIPYNNSEVFEQVVQEQEAQIENKTVSNFGLWGKAAKSKCLPDAIIFSGSSAEESKPTKSLSSSASLSSSNEPLETKGSRSTNEMPTPSELVSQLHLTHPHLAALPVLDMMPQSMSLTRSTSPRIRRPANFSSFPEVSHRRETISPLNNQQVETETDTNATVVSNPITQWKRGELIGEGTFGKVYKGLNIATGELFALKEIEIHSRPNDDQVTQMQKLGEEISLMNNLNHKHIVRYQGSHRSENHFYIFMEYVPGGSIASMLKQFDAFSEDLIRIFTRQIVQGVAYLHEMGIIHRDIKGANVLVNEQGVSKLADFGCSKQIPQMLTTSLEESLRSIRGSIPWMAPEVVKQIGHGYKADIWSIGATVIEMATAKHPWPHCHNGLAAMYTIAMATAPPPLPEHLSLEAKSFLQRCFCINPEERATALELAQHPFLAEKR</sequence>